<dbReference type="EMBL" id="MT144360">
    <property type="protein sequence ID" value="QJA52694.1"/>
    <property type="molecule type" value="Genomic_DNA"/>
</dbReference>
<dbReference type="EMBL" id="MT144954">
    <property type="protein sequence ID" value="QJI01836.1"/>
    <property type="molecule type" value="Genomic_DNA"/>
</dbReference>
<dbReference type="GO" id="GO:0016787">
    <property type="term" value="F:hydrolase activity"/>
    <property type="evidence" value="ECO:0007669"/>
    <property type="project" value="UniProtKB-KW"/>
</dbReference>
<evidence type="ECO:0000259" key="11">
    <source>
        <dbReference type="PROSITE" id="PS51199"/>
    </source>
</evidence>
<keyword evidence="4" id="KW-0378">Hydrolase</keyword>
<comment type="similarity">
    <text evidence="1">Belongs to the helicase family. DnaB subfamily.</text>
</comment>
<proteinExistence type="inferred from homology"/>
<protein>
    <recommendedName>
        <fullName evidence="9">DNA 5'-3' helicase</fullName>
        <ecNumber evidence="9">5.6.2.3</ecNumber>
    </recommendedName>
</protein>
<evidence type="ECO:0000256" key="6">
    <source>
        <dbReference type="ARBA" id="ARBA00022840"/>
    </source>
</evidence>
<keyword evidence="7" id="KW-0238">DNA-binding</keyword>
<dbReference type="PANTHER" id="PTHR30153">
    <property type="entry name" value="REPLICATIVE DNA HELICASE DNAB"/>
    <property type="match status" value="1"/>
</dbReference>
<dbReference type="PROSITE" id="PS51199">
    <property type="entry name" value="SF4_HELICASE"/>
    <property type="match status" value="1"/>
</dbReference>
<evidence type="ECO:0000313" key="12">
    <source>
        <dbReference type="EMBL" id="QJA52694.1"/>
    </source>
</evidence>
<dbReference type="AlphaFoldDB" id="A0A6H1ZYP7"/>
<dbReference type="Gene3D" id="1.10.860.10">
    <property type="entry name" value="DNAb Helicase, Chain A"/>
    <property type="match status" value="1"/>
</dbReference>
<keyword evidence="6" id="KW-0067">ATP-binding</keyword>
<comment type="catalytic activity">
    <reaction evidence="10">
        <text>ATP + H2O = ADP + phosphate + H(+)</text>
        <dbReference type="Rhea" id="RHEA:13065"/>
        <dbReference type="ChEBI" id="CHEBI:15377"/>
        <dbReference type="ChEBI" id="CHEBI:15378"/>
        <dbReference type="ChEBI" id="CHEBI:30616"/>
        <dbReference type="ChEBI" id="CHEBI:43474"/>
        <dbReference type="ChEBI" id="CHEBI:456216"/>
        <dbReference type="EC" id="5.6.2.3"/>
    </reaction>
</comment>
<evidence type="ECO:0000256" key="3">
    <source>
        <dbReference type="ARBA" id="ARBA00022741"/>
    </source>
</evidence>
<reference evidence="12" key="1">
    <citation type="submission" date="2020-03" db="EMBL/GenBank/DDBJ databases">
        <title>The deep terrestrial virosphere.</title>
        <authorList>
            <person name="Holmfeldt K."/>
            <person name="Nilsson E."/>
            <person name="Simone D."/>
            <person name="Lopez-Fernandez M."/>
            <person name="Wu X."/>
            <person name="de Brujin I."/>
            <person name="Lundin D."/>
            <person name="Andersson A."/>
            <person name="Bertilsson S."/>
            <person name="Dopson M."/>
        </authorList>
    </citation>
    <scope>NUCLEOTIDE SEQUENCE</scope>
    <source>
        <strain evidence="12">TM448A02913</strain>
        <strain evidence="13">TM448B02804</strain>
    </source>
</reference>
<dbReference type="SUPFAM" id="SSF52540">
    <property type="entry name" value="P-loop containing nucleoside triphosphate hydrolases"/>
    <property type="match status" value="1"/>
</dbReference>
<keyword evidence="3" id="KW-0547">Nucleotide-binding</keyword>
<evidence type="ECO:0000256" key="2">
    <source>
        <dbReference type="ARBA" id="ARBA00022705"/>
    </source>
</evidence>
<evidence type="ECO:0000256" key="10">
    <source>
        <dbReference type="ARBA" id="ARBA00048954"/>
    </source>
</evidence>
<dbReference type="InterPro" id="IPR036185">
    <property type="entry name" value="DNA_heli_DnaB-like_N_sf"/>
</dbReference>
<dbReference type="GO" id="GO:0005829">
    <property type="term" value="C:cytosol"/>
    <property type="evidence" value="ECO:0007669"/>
    <property type="project" value="TreeGrafter"/>
</dbReference>
<dbReference type="Pfam" id="PF03796">
    <property type="entry name" value="DnaB_C"/>
    <property type="match status" value="1"/>
</dbReference>
<evidence type="ECO:0000313" key="13">
    <source>
        <dbReference type="EMBL" id="QJI01836.1"/>
    </source>
</evidence>
<evidence type="ECO:0000256" key="4">
    <source>
        <dbReference type="ARBA" id="ARBA00022801"/>
    </source>
</evidence>
<dbReference type="Gene3D" id="3.40.50.300">
    <property type="entry name" value="P-loop containing nucleotide triphosphate hydrolases"/>
    <property type="match status" value="1"/>
</dbReference>
<evidence type="ECO:0000256" key="9">
    <source>
        <dbReference type="ARBA" id="ARBA00044969"/>
    </source>
</evidence>
<dbReference type="Pfam" id="PF00772">
    <property type="entry name" value="DnaB"/>
    <property type="match status" value="1"/>
</dbReference>
<dbReference type="InterPro" id="IPR016136">
    <property type="entry name" value="DNA_helicase_N/primase_C"/>
</dbReference>
<keyword evidence="8" id="KW-0413">Isomerase</keyword>
<dbReference type="InterPro" id="IPR007694">
    <property type="entry name" value="DNA_helicase_DnaB-like_C"/>
</dbReference>
<dbReference type="GO" id="GO:0006260">
    <property type="term" value="P:DNA replication"/>
    <property type="evidence" value="ECO:0007669"/>
    <property type="project" value="UniProtKB-KW"/>
</dbReference>
<dbReference type="InterPro" id="IPR027417">
    <property type="entry name" value="P-loop_NTPase"/>
</dbReference>
<evidence type="ECO:0000256" key="8">
    <source>
        <dbReference type="ARBA" id="ARBA00023235"/>
    </source>
</evidence>
<dbReference type="SUPFAM" id="SSF48024">
    <property type="entry name" value="N-terminal domain of DnaB helicase"/>
    <property type="match status" value="1"/>
</dbReference>
<gene>
    <name evidence="12" type="ORF">TM448A02913_0011</name>
    <name evidence="13" type="ORF">TM448B02804_0012</name>
</gene>
<evidence type="ECO:0000256" key="5">
    <source>
        <dbReference type="ARBA" id="ARBA00022806"/>
    </source>
</evidence>
<name>A0A6H1ZYP7_9ZZZZ</name>
<dbReference type="GO" id="GO:0043139">
    <property type="term" value="F:5'-3' DNA helicase activity"/>
    <property type="evidence" value="ECO:0007669"/>
    <property type="project" value="UniProtKB-EC"/>
</dbReference>
<dbReference type="PANTHER" id="PTHR30153:SF2">
    <property type="entry name" value="REPLICATIVE DNA HELICASE"/>
    <property type="match status" value="1"/>
</dbReference>
<organism evidence="12">
    <name type="scientific">viral metagenome</name>
    <dbReference type="NCBI Taxonomy" id="1070528"/>
    <lineage>
        <taxon>unclassified sequences</taxon>
        <taxon>metagenomes</taxon>
        <taxon>organismal metagenomes</taxon>
    </lineage>
</organism>
<keyword evidence="2" id="KW-0235">DNA replication</keyword>
<dbReference type="EC" id="5.6.2.3" evidence="9"/>
<sequence>MKPTINPEILEQPAPADLDAERGVIGSLLLDPSRIRDVAGVVASGDFYADAHQRIFRHLVEMDEAGEKVDVLLLAARLRAAKELEAAGGPMTLAECMQSVPVADHALHYARIVATKAAARRNIQVACTLLAASYGEDGDPALLAATAIKSLQEGLDTSGDDGPKTMLDAAVAAFTRIEQVAERQQGFGLPTGLEAYDEAHGGLFPGELIVIAARPSVGKTSLGLQVAWYCGMNRRGVYFASAEMSAVELASRVLCGQSGVSSRKVRTGTLSDEDVSQLGTAANPLGQMPWWVDDHPRLTTTRFRRCCRKLAAKESLRLIVVDYLQRVTPEDRKLARHEQIGQQVRDLKSLAVELEVPVLCLVQLNRESRKDTRPRLHHLGDSGEIEREADVVGFLHEPEHKRERAPDNPNAVDVDLSVDKNRNGEIGRIELEFVRPRTLFTCAGKRIETHDEFDAFGGGEF</sequence>
<dbReference type="GO" id="GO:0005524">
    <property type="term" value="F:ATP binding"/>
    <property type="evidence" value="ECO:0007669"/>
    <property type="project" value="UniProtKB-KW"/>
</dbReference>
<keyword evidence="5 12" id="KW-0347">Helicase</keyword>
<dbReference type="GO" id="GO:0003677">
    <property type="term" value="F:DNA binding"/>
    <property type="evidence" value="ECO:0007669"/>
    <property type="project" value="UniProtKB-KW"/>
</dbReference>
<evidence type="ECO:0000256" key="1">
    <source>
        <dbReference type="ARBA" id="ARBA00008428"/>
    </source>
</evidence>
<accession>A0A6H1ZYP7</accession>
<evidence type="ECO:0000256" key="7">
    <source>
        <dbReference type="ARBA" id="ARBA00023125"/>
    </source>
</evidence>
<feature type="domain" description="SF4 helicase" evidence="11">
    <location>
        <begin position="182"/>
        <end position="447"/>
    </location>
</feature>
<dbReference type="InterPro" id="IPR007693">
    <property type="entry name" value="DNA_helicase_DnaB-like_N"/>
</dbReference>